<organism evidence="2">
    <name type="scientific">marine sediment metagenome</name>
    <dbReference type="NCBI Taxonomy" id="412755"/>
    <lineage>
        <taxon>unclassified sequences</taxon>
        <taxon>metagenomes</taxon>
        <taxon>ecological metagenomes</taxon>
    </lineage>
</organism>
<dbReference type="InterPro" id="IPR052024">
    <property type="entry name" value="Methanogen_methyltrans"/>
</dbReference>
<dbReference type="GO" id="GO:0006779">
    <property type="term" value="P:porphyrin-containing compound biosynthetic process"/>
    <property type="evidence" value="ECO:0007669"/>
    <property type="project" value="InterPro"/>
</dbReference>
<dbReference type="AlphaFoldDB" id="X1BQX4"/>
<proteinExistence type="predicted"/>
<sequence length="196" mass="22034">MALPEPTLDGYEWPEAESLADWDQLIRDYNACQAFRLCGVCYGFFERSIFMRGMENLLMDMIEHPQFVHDLMDGYLELRLELIDLIMERIPVEGIFDGGDDCDQRGPIMGVARWREFIGPRLKAVIDHVHARGLPVVAHMCGNVGPLVDDLMEMKLDALESLQPEAMDVYEAKGKAAGKMVLIGGMGTQQMLPKGT</sequence>
<comment type="caution">
    <text evidence="2">The sequence shown here is derived from an EMBL/GenBank/DDBJ whole genome shotgun (WGS) entry which is preliminary data.</text>
</comment>
<reference evidence="2" key="1">
    <citation type="journal article" date="2014" name="Front. Microbiol.">
        <title>High frequency of phylogenetically diverse reductive dehalogenase-homologous genes in deep subseafloor sedimentary metagenomes.</title>
        <authorList>
            <person name="Kawai M."/>
            <person name="Futagami T."/>
            <person name="Toyoda A."/>
            <person name="Takaki Y."/>
            <person name="Nishi S."/>
            <person name="Hori S."/>
            <person name="Arai W."/>
            <person name="Tsubouchi T."/>
            <person name="Morono Y."/>
            <person name="Uchiyama I."/>
            <person name="Ito T."/>
            <person name="Fujiyama A."/>
            <person name="Inagaki F."/>
            <person name="Takami H."/>
        </authorList>
    </citation>
    <scope>NUCLEOTIDE SEQUENCE</scope>
    <source>
        <strain evidence="2">Expedition CK06-06</strain>
    </source>
</reference>
<dbReference type="InterPro" id="IPR038071">
    <property type="entry name" value="UROD/MetE-like_sf"/>
</dbReference>
<dbReference type="SUPFAM" id="SSF51726">
    <property type="entry name" value="UROD/MetE-like"/>
    <property type="match status" value="1"/>
</dbReference>
<protein>
    <recommendedName>
        <fullName evidence="1">Uroporphyrinogen decarboxylase (URO-D) domain-containing protein</fullName>
    </recommendedName>
</protein>
<dbReference type="InterPro" id="IPR000257">
    <property type="entry name" value="Uroporphyrinogen_deCOase"/>
</dbReference>
<gene>
    <name evidence="2" type="ORF">S01H4_36424</name>
</gene>
<dbReference type="Pfam" id="PF01208">
    <property type="entry name" value="URO-D"/>
    <property type="match status" value="1"/>
</dbReference>
<feature type="domain" description="Uroporphyrinogen decarboxylase (URO-D)" evidence="1">
    <location>
        <begin position="34"/>
        <end position="192"/>
    </location>
</feature>
<accession>X1BQX4</accession>
<dbReference type="PANTHER" id="PTHR47099">
    <property type="entry name" value="METHYLCOBAMIDE:COM METHYLTRANSFERASE MTBA"/>
    <property type="match status" value="1"/>
</dbReference>
<evidence type="ECO:0000313" key="2">
    <source>
        <dbReference type="EMBL" id="GAG86558.1"/>
    </source>
</evidence>
<dbReference type="EMBL" id="BART01019469">
    <property type="protein sequence ID" value="GAG86558.1"/>
    <property type="molecule type" value="Genomic_DNA"/>
</dbReference>
<feature type="non-terminal residue" evidence="2">
    <location>
        <position position="196"/>
    </location>
</feature>
<dbReference type="GO" id="GO:0004853">
    <property type="term" value="F:uroporphyrinogen decarboxylase activity"/>
    <property type="evidence" value="ECO:0007669"/>
    <property type="project" value="InterPro"/>
</dbReference>
<evidence type="ECO:0000259" key="1">
    <source>
        <dbReference type="Pfam" id="PF01208"/>
    </source>
</evidence>
<name>X1BQX4_9ZZZZ</name>
<dbReference type="Gene3D" id="3.20.20.210">
    <property type="match status" value="1"/>
</dbReference>
<dbReference type="PANTHER" id="PTHR47099:SF1">
    <property type="entry name" value="METHYLCOBAMIDE:COM METHYLTRANSFERASE MTBA"/>
    <property type="match status" value="1"/>
</dbReference>